<proteinExistence type="predicted"/>
<accession>N0BGI8</accession>
<reference evidence="1 2" key="1">
    <citation type="journal article" date="2013" name="Genome Announc.">
        <title>Genome sequences for three denitrifying bacterial strains isolated from a uranium- and nitrate-contaminated subsurface environment.</title>
        <authorList>
            <person name="Venkatramanan R."/>
            <person name="Prakash O."/>
            <person name="Woyke T."/>
            <person name="Chain P."/>
            <person name="Goodwin L.A."/>
            <person name="Watson D."/>
            <person name="Brooks S."/>
            <person name="Kostka J.E."/>
            <person name="Green S.J."/>
        </authorList>
    </citation>
    <scope>NUCLEOTIDE SEQUENCE [LARGE SCALE GENOMIC DNA]</scope>
    <source>
        <strain evidence="1 2">1NES1</strain>
    </source>
</reference>
<gene>
    <name evidence="1" type="ORF">HYPDE_39258</name>
</gene>
<evidence type="ECO:0000313" key="1">
    <source>
        <dbReference type="EMBL" id="AGK59521.1"/>
    </source>
</evidence>
<name>N0BGI8_9HYPH</name>
<keyword evidence="2" id="KW-1185">Reference proteome</keyword>
<protein>
    <submittedName>
        <fullName evidence="1">Uncharacterized protein</fullName>
    </submittedName>
</protein>
<evidence type="ECO:0000313" key="2">
    <source>
        <dbReference type="Proteomes" id="UP000005952"/>
    </source>
</evidence>
<organism evidence="1 2">
    <name type="scientific">Hyphomicrobium denitrificans 1NES1</name>
    <dbReference type="NCBI Taxonomy" id="670307"/>
    <lineage>
        <taxon>Bacteria</taxon>
        <taxon>Pseudomonadati</taxon>
        <taxon>Pseudomonadota</taxon>
        <taxon>Alphaproteobacteria</taxon>
        <taxon>Hyphomicrobiales</taxon>
        <taxon>Hyphomicrobiaceae</taxon>
        <taxon>Hyphomicrobium</taxon>
    </lineage>
</organism>
<dbReference type="STRING" id="670307.HYPDE_39258"/>
<dbReference type="Proteomes" id="UP000005952">
    <property type="component" value="Chromosome"/>
</dbReference>
<dbReference type="HOGENOM" id="CLU_2699726_0_0_5"/>
<dbReference type="AlphaFoldDB" id="N0BGI8"/>
<sequence length="73" mass="8558">MVGLLRLKYWRIVGVVESFLEGHTALERHLRAVASYSIQADTGPVAELLNSQPHDRRKNPWRLSHAERWLRLR</sequence>
<dbReference type="KEGG" id="hdt:HYPDE_39258"/>
<dbReference type="EMBL" id="CP005587">
    <property type="protein sequence ID" value="AGK59521.1"/>
    <property type="molecule type" value="Genomic_DNA"/>
</dbReference>